<evidence type="ECO:0000313" key="2">
    <source>
        <dbReference type="EMBL" id="GFY95353.1"/>
    </source>
</evidence>
<reference evidence="2 3" key="1">
    <citation type="submission" date="2019-07" db="EMBL/GenBank/DDBJ databases">
        <title>De Novo Assembly of kiwifruit Actinidia rufa.</title>
        <authorList>
            <person name="Sugita-Konishi S."/>
            <person name="Sato K."/>
            <person name="Mori E."/>
            <person name="Abe Y."/>
            <person name="Kisaki G."/>
            <person name="Hamano K."/>
            <person name="Suezawa K."/>
            <person name="Otani M."/>
            <person name="Fukuda T."/>
            <person name="Manabe T."/>
            <person name="Gomi K."/>
            <person name="Tabuchi M."/>
            <person name="Akimitsu K."/>
            <person name="Kataoka I."/>
        </authorList>
    </citation>
    <scope>NUCLEOTIDE SEQUENCE [LARGE SCALE GENOMIC DNA]</scope>
    <source>
        <strain evidence="3">cv. Fuchu</strain>
    </source>
</reference>
<accession>A0A7J0F9S2</accession>
<dbReference type="Proteomes" id="UP000585474">
    <property type="component" value="Unassembled WGS sequence"/>
</dbReference>
<feature type="region of interest" description="Disordered" evidence="1">
    <location>
        <begin position="24"/>
        <end position="53"/>
    </location>
</feature>
<gene>
    <name evidence="2" type="ORF">Acr_10g0007380</name>
</gene>
<proteinExistence type="predicted"/>
<feature type="compositionally biased region" description="Polar residues" evidence="1">
    <location>
        <begin position="36"/>
        <end position="50"/>
    </location>
</feature>
<evidence type="ECO:0000256" key="1">
    <source>
        <dbReference type="SAM" id="MobiDB-lite"/>
    </source>
</evidence>
<dbReference type="EMBL" id="BJWL01000010">
    <property type="protein sequence ID" value="GFY95353.1"/>
    <property type="molecule type" value="Genomic_DNA"/>
</dbReference>
<dbReference type="AlphaFoldDB" id="A0A7J0F9S2"/>
<name>A0A7J0F9S2_9ERIC</name>
<organism evidence="2 3">
    <name type="scientific">Actinidia rufa</name>
    <dbReference type="NCBI Taxonomy" id="165716"/>
    <lineage>
        <taxon>Eukaryota</taxon>
        <taxon>Viridiplantae</taxon>
        <taxon>Streptophyta</taxon>
        <taxon>Embryophyta</taxon>
        <taxon>Tracheophyta</taxon>
        <taxon>Spermatophyta</taxon>
        <taxon>Magnoliopsida</taxon>
        <taxon>eudicotyledons</taxon>
        <taxon>Gunneridae</taxon>
        <taxon>Pentapetalae</taxon>
        <taxon>asterids</taxon>
        <taxon>Ericales</taxon>
        <taxon>Actinidiaceae</taxon>
        <taxon>Actinidia</taxon>
    </lineage>
</organism>
<sequence length="78" mass="8565">MITQLCIKAKVKLVASDKMVPSDVGPITVGSDAKSRSMSQGATSSTTTQEPKAKDLNTRIDEWFWILLCHQAEIAEEQ</sequence>
<protein>
    <submittedName>
        <fullName evidence="2">Uncharacterized protein</fullName>
    </submittedName>
</protein>
<comment type="caution">
    <text evidence="2">The sequence shown here is derived from an EMBL/GenBank/DDBJ whole genome shotgun (WGS) entry which is preliminary data.</text>
</comment>
<evidence type="ECO:0000313" key="3">
    <source>
        <dbReference type="Proteomes" id="UP000585474"/>
    </source>
</evidence>
<keyword evidence="3" id="KW-1185">Reference proteome</keyword>